<dbReference type="Pfam" id="PF02602">
    <property type="entry name" value="HEM4"/>
    <property type="match status" value="1"/>
</dbReference>
<accession>A0ABT9DBB6</accession>
<dbReference type="SUPFAM" id="SSF69618">
    <property type="entry name" value="HemD-like"/>
    <property type="match status" value="1"/>
</dbReference>
<comment type="function">
    <text evidence="6 9">Catalyzes cyclization of the linear tetrapyrrole, hydroxymethylbilane, to the macrocyclic uroporphyrinogen III.</text>
</comment>
<comment type="catalytic activity">
    <reaction evidence="8 9">
        <text>hydroxymethylbilane = uroporphyrinogen III + H2O</text>
        <dbReference type="Rhea" id="RHEA:18965"/>
        <dbReference type="ChEBI" id="CHEBI:15377"/>
        <dbReference type="ChEBI" id="CHEBI:57308"/>
        <dbReference type="ChEBI" id="CHEBI:57845"/>
        <dbReference type="EC" id="4.2.1.75"/>
    </reaction>
</comment>
<feature type="domain" description="Tetrapyrrole biosynthesis uroporphyrinogen III synthase" evidence="11">
    <location>
        <begin position="12"/>
        <end position="237"/>
    </location>
</feature>
<feature type="compositionally biased region" description="Basic and acidic residues" evidence="10">
    <location>
        <begin position="248"/>
        <end position="257"/>
    </location>
</feature>
<dbReference type="Proteomes" id="UP001232536">
    <property type="component" value="Unassembled WGS sequence"/>
</dbReference>
<dbReference type="InterPro" id="IPR036108">
    <property type="entry name" value="4pyrrol_syn_uPrphyn_synt_sf"/>
</dbReference>
<comment type="caution">
    <text evidence="12">The sequence shown here is derived from an EMBL/GenBank/DDBJ whole genome shotgun (WGS) entry which is preliminary data.</text>
</comment>
<evidence type="ECO:0000256" key="1">
    <source>
        <dbReference type="ARBA" id="ARBA00004772"/>
    </source>
</evidence>
<comment type="pathway">
    <text evidence="1 9">Porphyrin-containing compound metabolism; protoporphyrin-IX biosynthesis; coproporphyrinogen-III from 5-aminolevulinate: step 3/4.</text>
</comment>
<dbReference type="EC" id="4.2.1.75" evidence="3 9"/>
<evidence type="ECO:0000256" key="2">
    <source>
        <dbReference type="ARBA" id="ARBA00008133"/>
    </source>
</evidence>
<evidence type="ECO:0000313" key="12">
    <source>
        <dbReference type="EMBL" id="MDO8106227.1"/>
    </source>
</evidence>
<name>A0ABT9DBB6_9CELL</name>
<evidence type="ECO:0000256" key="5">
    <source>
        <dbReference type="ARBA" id="ARBA00023244"/>
    </source>
</evidence>
<proteinExistence type="inferred from homology"/>
<reference evidence="12 13" key="1">
    <citation type="submission" date="2023-07" db="EMBL/GenBank/DDBJ databases">
        <title>Description of novel actinomycetes strains, isolated from tidal flat sediment.</title>
        <authorList>
            <person name="Lu C."/>
        </authorList>
    </citation>
    <scope>NUCLEOTIDE SEQUENCE [LARGE SCALE GENOMIC DNA]</scope>
    <source>
        <strain evidence="12 13">SYSU T00b441</strain>
    </source>
</reference>
<protein>
    <recommendedName>
        <fullName evidence="7 9">Uroporphyrinogen-III synthase</fullName>
        <ecNumber evidence="3 9">4.2.1.75</ecNumber>
    </recommendedName>
</protein>
<evidence type="ECO:0000256" key="10">
    <source>
        <dbReference type="SAM" id="MobiDB-lite"/>
    </source>
</evidence>
<evidence type="ECO:0000256" key="6">
    <source>
        <dbReference type="ARBA" id="ARBA00037589"/>
    </source>
</evidence>
<evidence type="ECO:0000256" key="4">
    <source>
        <dbReference type="ARBA" id="ARBA00023239"/>
    </source>
</evidence>
<dbReference type="PANTHER" id="PTHR38042:SF1">
    <property type="entry name" value="UROPORPHYRINOGEN-III SYNTHASE, CHLOROPLASTIC"/>
    <property type="match status" value="1"/>
</dbReference>
<comment type="similarity">
    <text evidence="2 9">Belongs to the uroporphyrinogen-III synthase family.</text>
</comment>
<evidence type="ECO:0000256" key="9">
    <source>
        <dbReference type="RuleBase" id="RU366031"/>
    </source>
</evidence>
<dbReference type="GO" id="GO:0004852">
    <property type="term" value="F:uroporphyrinogen-III synthase activity"/>
    <property type="evidence" value="ECO:0007669"/>
    <property type="project" value="UniProtKB-EC"/>
</dbReference>
<dbReference type="EMBL" id="JAUQYP010000001">
    <property type="protein sequence ID" value="MDO8106227.1"/>
    <property type="molecule type" value="Genomic_DNA"/>
</dbReference>
<feature type="compositionally biased region" description="Polar residues" evidence="10">
    <location>
        <begin position="260"/>
        <end position="270"/>
    </location>
</feature>
<dbReference type="CDD" id="cd06578">
    <property type="entry name" value="HemD"/>
    <property type="match status" value="1"/>
</dbReference>
<dbReference type="Gene3D" id="3.40.50.10090">
    <property type="match status" value="2"/>
</dbReference>
<keyword evidence="4 9" id="KW-0456">Lyase</keyword>
<keyword evidence="13" id="KW-1185">Reference proteome</keyword>
<evidence type="ECO:0000256" key="3">
    <source>
        <dbReference type="ARBA" id="ARBA00013109"/>
    </source>
</evidence>
<dbReference type="InterPro" id="IPR003754">
    <property type="entry name" value="4pyrrol_synth_uPrphyn_synth"/>
</dbReference>
<evidence type="ECO:0000259" key="11">
    <source>
        <dbReference type="Pfam" id="PF02602"/>
    </source>
</evidence>
<feature type="region of interest" description="Disordered" evidence="10">
    <location>
        <begin position="242"/>
        <end position="278"/>
    </location>
</feature>
<evidence type="ECO:0000313" key="13">
    <source>
        <dbReference type="Proteomes" id="UP001232536"/>
    </source>
</evidence>
<dbReference type="RefSeq" id="WP_304601897.1">
    <property type="nucleotide sequence ID" value="NZ_JAUQYP010000001.1"/>
</dbReference>
<gene>
    <name evidence="12" type="ORF">Q6348_03340</name>
</gene>
<sequence>MLVPRAGEWAERVSALLEEEGARALVVPLIEFAPPDDPAPLDAALDRVGAGEVDWVALTSATTVSVLEQRCAVRGTSLATALAHARVAAVGPATAAAAQHAGVHADLIAPLHSGAGLVAAMPDGPGTVFAPHSDLADTTLVDGLRGRGWTVRDVVAYRTVAGPPAPQGVRRDLADGAVDAVLLTSPSTVAQLLALVGTPPPTCTVVCIGDRTRRAAAEAGLTVHVTPPTSGVPAMVEALAAHAAGRSDAMRPSRSDHQPPGNQLPANQPPTDRDQETR</sequence>
<evidence type="ECO:0000256" key="8">
    <source>
        <dbReference type="ARBA" id="ARBA00048617"/>
    </source>
</evidence>
<dbReference type="InterPro" id="IPR039793">
    <property type="entry name" value="UROS/Hem4"/>
</dbReference>
<keyword evidence="5 9" id="KW-0627">Porphyrin biosynthesis</keyword>
<evidence type="ECO:0000256" key="7">
    <source>
        <dbReference type="ARBA" id="ARBA00040167"/>
    </source>
</evidence>
<dbReference type="PANTHER" id="PTHR38042">
    <property type="entry name" value="UROPORPHYRINOGEN-III SYNTHASE, CHLOROPLASTIC"/>
    <property type="match status" value="1"/>
</dbReference>
<organism evidence="12 13">
    <name type="scientific">Actinotalea lenta</name>
    <dbReference type="NCBI Taxonomy" id="3064654"/>
    <lineage>
        <taxon>Bacteria</taxon>
        <taxon>Bacillati</taxon>
        <taxon>Actinomycetota</taxon>
        <taxon>Actinomycetes</taxon>
        <taxon>Micrococcales</taxon>
        <taxon>Cellulomonadaceae</taxon>
        <taxon>Actinotalea</taxon>
    </lineage>
</organism>